<dbReference type="Pfam" id="PF01593">
    <property type="entry name" value="Amino_oxidase"/>
    <property type="match status" value="1"/>
</dbReference>
<gene>
    <name evidence="2" type="ORF">PsAD2_02733</name>
</gene>
<dbReference type="Gene3D" id="1.10.405.20">
    <property type="match status" value="1"/>
</dbReference>
<reference evidence="2 3" key="1">
    <citation type="journal article" date="2016" name="Front. Microbiol.">
        <title>Comparative Genomic Analysis Reveals a Diverse Repertoire of Genes Involved in Prokaryote-Eukaryote Interactions within the Pseudovibrio Genus.</title>
        <authorList>
            <person name="Romano S."/>
            <person name="Fernandez-Guerra A."/>
            <person name="Reen F.J."/>
            <person name="Glockner F.O."/>
            <person name="Crowley S.P."/>
            <person name="O'Sullivan O."/>
            <person name="Cotter P.D."/>
            <person name="Adams C."/>
            <person name="Dobson A.D."/>
            <person name="O'Gara F."/>
        </authorList>
    </citation>
    <scope>NUCLEOTIDE SEQUENCE [LARGE SCALE GENOMIC DNA]</scope>
    <source>
        <strain evidence="2 3">Ad2</strain>
    </source>
</reference>
<dbReference type="OrthoDB" id="20837at2"/>
<dbReference type="FunFam" id="1.10.405.20:FF:000001">
    <property type="entry name" value="Amine oxidase"/>
    <property type="match status" value="1"/>
</dbReference>
<keyword evidence="3" id="KW-1185">Reference proteome</keyword>
<dbReference type="STRING" id="989403.SAMN05421798_106247"/>
<dbReference type="PANTHER" id="PTHR42923">
    <property type="entry name" value="PROTOPORPHYRINOGEN OXIDASE"/>
    <property type="match status" value="1"/>
</dbReference>
<dbReference type="EMBL" id="LMCB01000024">
    <property type="protein sequence ID" value="KZL18000.1"/>
    <property type="molecule type" value="Genomic_DNA"/>
</dbReference>
<dbReference type="SUPFAM" id="SSF51905">
    <property type="entry name" value="FAD/NAD(P)-binding domain"/>
    <property type="match status" value="1"/>
</dbReference>
<dbReference type="InterPro" id="IPR050464">
    <property type="entry name" value="Zeta_carotene_desat/Oxidored"/>
</dbReference>
<dbReference type="Proteomes" id="UP000076577">
    <property type="component" value="Unassembled WGS sequence"/>
</dbReference>
<feature type="domain" description="Amine oxidase" evidence="1">
    <location>
        <begin position="10"/>
        <end position="266"/>
    </location>
</feature>
<evidence type="ECO:0000313" key="2">
    <source>
        <dbReference type="EMBL" id="KZL18000.1"/>
    </source>
</evidence>
<organism evidence="2 3">
    <name type="scientific">Pseudovibrio axinellae</name>
    <dbReference type="NCBI Taxonomy" id="989403"/>
    <lineage>
        <taxon>Bacteria</taxon>
        <taxon>Pseudomonadati</taxon>
        <taxon>Pseudomonadota</taxon>
        <taxon>Alphaproteobacteria</taxon>
        <taxon>Hyphomicrobiales</taxon>
        <taxon>Stappiaceae</taxon>
        <taxon>Pseudovibrio</taxon>
    </lineage>
</organism>
<dbReference type="Gene3D" id="3.50.50.60">
    <property type="entry name" value="FAD/NAD(P)-binding domain"/>
    <property type="match status" value="1"/>
</dbReference>
<dbReference type="RefSeq" id="WP_068006747.1">
    <property type="nucleotide sequence ID" value="NZ_FOFM01000006.1"/>
</dbReference>
<name>A0A165XSP3_9HYPH</name>
<dbReference type="PANTHER" id="PTHR42923:SF17">
    <property type="entry name" value="AMINE OXIDASE DOMAIN-CONTAINING PROTEIN"/>
    <property type="match status" value="1"/>
</dbReference>
<dbReference type="PATRIC" id="fig|989403.3.peg.2929"/>
<comment type="caution">
    <text evidence="2">The sequence shown here is derived from an EMBL/GenBank/DDBJ whole genome shotgun (WGS) entry which is preliminary data.</text>
</comment>
<dbReference type="Gene3D" id="3.30.70.1990">
    <property type="match status" value="1"/>
</dbReference>
<evidence type="ECO:0000313" key="3">
    <source>
        <dbReference type="Proteomes" id="UP000076577"/>
    </source>
</evidence>
<protein>
    <submittedName>
        <fullName evidence="2">Protoporphyrinogen oxidase</fullName>
    </submittedName>
</protein>
<dbReference type="AlphaFoldDB" id="A0A165XSP3"/>
<dbReference type="GO" id="GO:0016491">
    <property type="term" value="F:oxidoreductase activity"/>
    <property type="evidence" value="ECO:0007669"/>
    <property type="project" value="InterPro"/>
</dbReference>
<evidence type="ECO:0000259" key="1">
    <source>
        <dbReference type="Pfam" id="PF01593"/>
    </source>
</evidence>
<proteinExistence type="predicted"/>
<dbReference type="InterPro" id="IPR036188">
    <property type="entry name" value="FAD/NAD-bd_sf"/>
</dbReference>
<sequence>MKIAVIGSGISGLAAAWLLSKEHLVDIYEKDDRLGGHANTQQIHMDGTKASVDTGFIVFNKRTYPNLTALFDLLEVETVPTQMSFSVSLQNGEKEYSGSGLKGLFAQKSNLFRPKFLQMISQTMHFYKHASRHAKKSEFRETTLGDYLVQKNYSATFIDEHLLPMGAAIWSMPPKQLLNFPFRTFISFCNNHGLLQLKDRPQWRTVAGGSCNYVRKIAERISGKIFLNTAVKDVQRSLRSVKVSTRTGQEASYDHVIFACHSDQALAILNCQNSASEAETKILGSIRYQQNIAVLHRDFSLMPKRKAAWSAWNFTGNHNNNNALSVTYWMNALQQLNITRNVFVTLNPNQQPAEGTILRSFQYAHPVFDRAALKAQKHVWQIQGENRTWFCGAYLGYGFHEDGLQAGLAVAEALGVAQRDWVCQNQNGRIALPVGWPLRSYQVAAQ</sequence>
<accession>A0A165XSP3</accession>
<dbReference type="InterPro" id="IPR002937">
    <property type="entry name" value="Amino_oxidase"/>
</dbReference>